<feature type="domain" description="MACPF" evidence="1">
    <location>
        <begin position="1"/>
        <end position="307"/>
    </location>
</feature>
<protein>
    <recommendedName>
        <fullName evidence="1">MACPF domain-containing protein</fullName>
    </recommendedName>
</protein>
<dbReference type="Proteomes" id="UP001498398">
    <property type="component" value="Unassembled WGS sequence"/>
</dbReference>
<dbReference type="SMART" id="SM00457">
    <property type="entry name" value="MACPF"/>
    <property type="match status" value="1"/>
</dbReference>
<evidence type="ECO:0000313" key="2">
    <source>
        <dbReference type="EMBL" id="KAK7444053.1"/>
    </source>
</evidence>
<evidence type="ECO:0000313" key="3">
    <source>
        <dbReference type="Proteomes" id="UP001498398"/>
    </source>
</evidence>
<name>A0ABR1IXN3_9AGAR</name>
<gene>
    <name evidence="2" type="ORF">VKT23_015450</name>
</gene>
<sequence length="458" mass="51092">MLSITPLSVKVVDESIKKGRRIISIDPDEPTRDVTIGQVTYKVPKSIGVSTDISNFQGSYLTYRSGSEASAAFQANASLSIRYLCVSGGASASYATEKSLRRENQHAFYSFNADLYSASLRDYLDSINEKGLKPRVEDLPKHFNGSDPENAKAYKDFFNSFGTHVITYCTYGARCQMNVWASNSDSSVNERFSVSVTASYNGVFGGEFSADVKKEEQYKTFEEFKQADVTCQGGDLDKGTYFVRHPDSLEAYDDWGATVASYPNVTSFSTVEIWSLFRDANAKVLREAADELEKAFNHLKDHTEIHQTKVTLTIESDWAEFGLLTPSAVIIKDKDIPLPDKTVFSETKVQWGREHSHAYERKDVRFIIVNDGSPIDFYISHGSNGGEPGKGKATVVMEQGVYENTKITDNNWNTEWYYQKPVSPKPIQSAATSGTEPISILTKYWSLVFTGTTGEKSY</sequence>
<accession>A0ABR1IXN3</accession>
<dbReference type="InterPro" id="IPR020864">
    <property type="entry name" value="MACPF"/>
</dbReference>
<dbReference type="Pfam" id="PF01823">
    <property type="entry name" value="MACPF"/>
    <property type="match status" value="1"/>
</dbReference>
<proteinExistence type="predicted"/>
<keyword evidence="3" id="KW-1185">Reference proteome</keyword>
<dbReference type="PROSITE" id="PS51412">
    <property type="entry name" value="MACPF_2"/>
    <property type="match status" value="1"/>
</dbReference>
<reference evidence="2 3" key="1">
    <citation type="submission" date="2024-01" db="EMBL/GenBank/DDBJ databases">
        <title>A draft genome for the cacao thread blight pathogen Marasmiellus scandens.</title>
        <authorList>
            <person name="Baruah I.K."/>
            <person name="Leung J."/>
            <person name="Bukari Y."/>
            <person name="Amoako-Attah I."/>
            <person name="Meinhardt L.W."/>
            <person name="Bailey B.A."/>
            <person name="Cohen S.P."/>
        </authorList>
    </citation>
    <scope>NUCLEOTIDE SEQUENCE [LARGE SCALE GENOMIC DNA]</scope>
    <source>
        <strain evidence="2 3">GH-19</strain>
    </source>
</reference>
<comment type="caution">
    <text evidence="2">The sequence shown here is derived from an EMBL/GenBank/DDBJ whole genome shotgun (WGS) entry which is preliminary data.</text>
</comment>
<organism evidence="2 3">
    <name type="scientific">Marasmiellus scandens</name>
    <dbReference type="NCBI Taxonomy" id="2682957"/>
    <lineage>
        <taxon>Eukaryota</taxon>
        <taxon>Fungi</taxon>
        <taxon>Dikarya</taxon>
        <taxon>Basidiomycota</taxon>
        <taxon>Agaricomycotina</taxon>
        <taxon>Agaricomycetes</taxon>
        <taxon>Agaricomycetidae</taxon>
        <taxon>Agaricales</taxon>
        <taxon>Marasmiineae</taxon>
        <taxon>Omphalotaceae</taxon>
        <taxon>Marasmiellus</taxon>
    </lineage>
</organism>
<dbReference type="EMBL" id="JBANRG010000052">
    <property type="protein sequence ID" value="KAK7444053.1"/>
    <property type="molecule type" value="Genomic_DNA"/>
</dbReference>
<evidence type="ECO:0000259" key="1">
    <source>
        <dbReference type="PROSITE" id="PS51412"/>
    </source>
</evidence>